<dbReference type="PANTHER" id="PTHR10953">
    <property type="entry name" value="UBIQUITIN-ACTIVATING ENZYME E1"/>
    <property type="match status" value="1"/>
</dbReference>
<feature type="domain" description="Rhodanese" evidence="2">
    <location>
        <begin position="298"/>
        <end position="381"/>
    </location>
</feature>
<evidence type="ECO:0000256" key="1">
    <source>
        <dbReference type="SAM" id="MobiDB-lite"/>
    </source>
</evidence>
<organism evidence="3 4">
    <name type="scientific">Microbacterium helvum</name>
    <dbReference type="NCBI Taxonomy" id="2773713"/>
    <lineage>
        <taxon>Bacteria</taxon>
        <taxon>Bacillati</taxon>
        <taxon>Actinomycetota</taxon>
        <taxon>Actinomycetes</taxon>
        <taxon>Micrococcales</taxon>
        <taxon>Microbacteriaceae</taxon>
        <taxon>Microbacterium</taxon>
    </lineage>
</organism>
<dbReference type="CDD" id="cd00158">
    <property type="entry name" value="RHOD"/>
    <property type="match status" value="1"/>
</dbReference>
<sequence length="389" mass="39621">MAFPPLVQPVAALSHAEQTRTARHRVLAGFGDVAQRRLAAAHVAIVGAGGLGSPAVLALAAAGVGTLTVIDDDEVEASNLQRQVMHRVTDVGAAKVDSAVRVAAELSPATVVRPLRARLNADNARELLAGADVVIDGTDTFPTRELVAAACEALGVPLVWGVVQEFHAQATVFWSAPPAGTAPIVLADLYPPDAAADTPSCAQVGVLGTLCLQLGSLLATEAIKLVTGIGEPLFGRVLVIDALRGRTDEVPLRPAAAPAANTAPEPARAAGVPVAPPAHPADTAPIAQLTPEQTLSAQRSGAVVLDVREPVETARGVIPGSVLVPLAEVLAQPSDVAFGRVVVVCQVGMRAQRAARALRDAGVEAAVLAGGIDAWPHPTVPADALSEAM</sequence>
<keyword evidence="3" id="KW-0808">Transferase</keyword>
<evidence type="ECO:0000313" key="3">
    <source>
        <dbReference type="EMBL" id="MBD3940166.1"/>
    </source>
</evidence>
<dbReference type="GO" id="GO:0016779">
    <property type="term" value="F:nucleotidyltransferase activity"/>
    <property type="evidence" value="ECO:0007669"/>
    <property type="project" value="UniProtKB-KW"/>
</dbReference>
<dbReference type="Gene3D" id="3.40.250.10">
    <property type="entry name" value="Rhodanese-like domain"/>
    <property type="match status" value="1"/>
</dbReference>
<protein>
    <submittedName>
        <fullName evidence="3">ThiF family adenylyltransferase</fullName>
    </submittedName>
</protein>
<dbReference type="Proteomes" id="UP000598426">
    <property type="component" value="Unassembled WGS sequence"/>
</dbReference>
<feature type="region of interest" description="Disordered" evidence="1">
    <location>
        <begin position="256"/>
        <end position="277"/>
    </location>
</feature>
<dbReference type="RefSeq" id="WP_191169824.1">
    <property type="nucleotide sequence ID" value="NZ_JACXZS010000001.1"/>
</dbReference>
<dbReference type="Pfam" id="PF00899">
    <property type="entry name" value="ThiF"/>
    <property type="match status" value="1"/>
</dbReference>
<evidence type="ECO:0000259" key="2">
    <source>
        <dbReference type="PROSITE" id="PS50206"/>
    </source>
</evidence>
<keyword evidence="4" id="KW-1185">Reference proteome</keyword>
<accession>A0ABR8NMC0</accession>
<dbReference type="PROSITE" id="PS50206">
    <property type="entry name" value="RHODANESE_3"/>
    <property type="match status" value="1"/>
</dbReference>
<dbReference type="CDD" id="cd00757">
    <property type="entry name" value="ThiF_MoeB_HesA_family"/>
    <property type="match status" value="1"/>
</dbReference>
<keyword evidence="3" id="KW-0548">Nucleotidyltransferase</keyword>
<dbReference type="InterPro" id="IPR035985">
    <property type="entry name" value="Ubiquitin-activating_enz"/>
</dbReference>
<dbReference type="InterPro" id="IPR036873">
    <property type="entry name" value="Rhodanese-like_dom_sf"/>
</dbReference>
<dbReference type="InterPro" id="IPR045886">
    <property type="entry name" value="ThiF/MoeB/HesA"/>
</dbReference>
<dbReference type="PANTHER" id="PTHR10953:SF102">
    <property type="entry name" value="ADENYLYLTRANSFERASE AND SULFURTRANSFERASE MOCS3"/>
    <property type="match status" value="1"/>
</dbReference>
<dbReference type="InterPro" id="IPR001763">
    <property type="entry name" value="Rhodanese-like_dom"/>
</dbReference>
<comment type="caution">
    <text evidence="3">The sequence shown here is derived from an EMBL/GenBank/DDBJ whole genome shotgun (WGS) entry which is preliminary data.</text>
</comment>
<dbReference type="Gene3D" id="3.40.50.720">
    <property type="entry name" value="NAD(P)-binding Rossmann-like Domain"/>
    <property type="match status" value="1"/>
</dbReference>
<dbReference type="InterPro" id="IPR000594">
    <property type="entry name" value="ThiF_NAD_FAD-bd"/>
</dbReference>
<feature type="compositionally biased region" description="Low complexity" evidence="1">
    <location>
        <begin position="256"/>
        <end position="273"/>
    </location>
</feature>
<proteinExistence type="predicted"/>
<name>A0ABR8NMC0_9MICO</name>
<dbReference type="Pfam" id="PF00581">
    <property type="entry name" value="Rhodanese"/>
    <property type="match status" value="1"/>
</dbReference>
<dbReference type="SUPFAM" id="SSF69572">
    <property type="entry name" value="Activating enzymes of the ubiquitin-like proteins"/>
    <property type="match status" value="1"/>
</dbReference>
<gene>
    <name evidence="3" type="ORF">IF188_00445</name>
</gene>
<dbReference type="EMBL" id="JACXZS010000001">
    <property type="protein sequence ID" value="MBD3940166.1"/>
    <property type="molecule type" value="Genomic_DNA"/>
</dbReference>
<dbReference type="SMART" id="SM00450">
    <property type="entry name" value="RHOD"/>
    <property type="match status" value="1"/>
</dbReference>
<reference evidence="3 4" key="1">
    <citation type="submission" date="2020-09" db="EMBL/GenBank/DDBJ databases">
        <title>Isolation and identification of active actinomycetes.</title>
        <authorList>
            <person name="Li X."/>
        </authorList>
    </citation>
    <scope>NUCLEOTIDE SEQUENCE [LARGE SCALE GENOMIC DNA]</scope>
    <source>
        <strain evidence="3 4">NEAU-LLC</strain>
    </source>
</reference>
<evidence type="ECO:0000313" key="4">
    <source>
        <dbReference type="Proteomes" id="UP000598426"/>
    </source>
</evidence>
<dbReference type="SUPFAM" id="SSF52821">
    <property type="entry name" value="Rhodanese/Cell cycle control phosphatase"/>
    <property type="match status" value="1"/>
</dbReference>